<dbReference type="GeneID" id="37640112"/>
<evidence type="ECO:0000313" key="3">
    <source>
        <dbReference type="EMBL" id="AXR79655.1"/>
    </source>
</evidence>
<dbReference type="RefSeq" id="WP_117365567.1">
    <property type="nucleotide sequence ID" value="NZ_CP024047.1"/>
</dbReference>
<sequence length="1402" mass="158436">MSGDVPSPQEWKEWIRDQRTDLKQEYKRRPPRLVSDYKREVSQLKGYSDRVLLELLQNADDAGIDASEPVRGLIRVTDAGIYVANTGDPFTKGGVESLLISDNSPKEFRNDSIGYKGLGFRSILNWGSDVLILSGELSLGFSDEFAVEFLEELQTESRDIERRVSEFEAAGTYPPIAKLSVPKWLNEGDIEPEALKQVYQEATEIQGEGYETVVGIPRGENDEVSAQLDNLVPETTLFLRNLSTLRIDRHGEVEKWSIDRGEDSVSIQIGNGKPERWTVLEDEGTIPEEYKSEGQTQDEYEIKVAFPSTDVPDAIVDADLFVFFPTEVNFPYPLLAHATFELDDSRNHLVTSDTNHYVAQKLAEVMADTAIELSERNGNSWSAFAAVSSIRDLDSQFKKLGSKDKETGFEDILRTEAADKAILPVHGNGYIAPNQATRIRGDFDGLLSYKQFIDVALSPPSDVIEKQLKLFGIPELEYEVFRDRLEEISEKLSVEERASIVRELLRYDLLQPEDPPELLIDTNEHVIPKEARVFLPPEDDTISLPDWVPQKILSQELTVALKNELSVTTNRKLIDELAPFSISEYNLGSLVQAIVAETNRRAKDSPNDEIEWSNKMVRALWELYRLPDDKPRIPEGASIRLPTRGGNSKRATELYLGEEYPNGSLLEALYAPLDDDSFVVSGDSLRIDAIPSQLESFLCWMGVNDKPKRIKTQPNREFRNYVLNQLDYPARFGRDVYFDSVKDANSRSGRYKLKDFETIDRLDRILEQADPHAILTLLSWVRSDLESWRREGDTSATFAFKPHRKRNWRYLKTQSIPSYPYWLIQNTEWVPVEGGEVMAPTQCSIDSEAKRYSPAIGFPSADLEHELFDEFDVDRHTFRSVLQDVGVVIDLAELSWDSLYSLLSALPEINPSDSRVKKLYSLILSKDGSPPNEHVDSFTRDGKVLAEHDGETSYHRIKNVRYSRTESLPEAIRDSYPELVVNTSFGSSKVADVLGVKTLSMDSVELTEIEPTEYPLNGRDKQEFKQLKQYVYGLRLDQQNESRDRATIKQLDIRICEAFQAKAIVDDTTIPIELKRGDFVLWNSVAYVLPMELNFAGPLLTNEDFAALVGDVFSSALDVNIRNEVYMLATAGDRERVFGILTGRDSTVLDDARRRMSSGPSDLGDITPPEINRRENSTLSGELSGDNPSPDRENRDEKEPQSAEDLTPTDVGSVRTERGSVELIESRTISVRQTPTPTGPPTREQSYRQADGPRAETLCTKFEEEQGRFPIPVGHIQGYDSYRCDIISFKTEAKRAQFCDESDPTLIDRYIEVKARSSKKGSITLSGNALRAAEEHRNRYFLYRAYESTADRDSYKVVVLKDPLGCNEATTRKVSVNPFKTAQSTEYDVSVIGDQEDESGAN</sequence>
<gene>
    <name evidence="3" type="ORF">AArc1_3357</name>
</gene>
<dbReference type="Proteomes" id="UP000258707">
    <property type="component" value="Chromosome"/>
</dbReference>
<evidence type="ECO:0000313" key="4">
    <source>
        <dbReference type="Proteomes" id="UP000258707"/>
    </source>
</evidence>
<evidence type="ECO:0000259" key="2">
    <source>
        <dbReference type="Pfam" id="PF13020"/>
    </source>
</evidence>
<protein>
    <submittedName>
        <fullName evidence="3">ABC-type Na+ efflux pump, permease component</fullName>
    </submittedName>
</protein>
<feature type="compositionally biased region" description="Basic and acidic residues" evidence="1">
    <location>
        <begin position="1189"/>
        <end position="1201"/>
    </location>
</feature>
<reference evidence="4" key="1">
    <citation type="submission" date="2017-10" db="EMBL/GenBank/DDBJ databases">
        <title>Phenotypic and genomic properties of facultatively anaerobic sulfur-reducing natronoarchaea from hypersaline soda lakes.</title>
        <authorList>
            <person name="Sorokin D.Y."/>
            <person name="Kublanov I.V."/>
            <person name="Roman P."/>
            <person name="Sinninghe Damste J.S."/>
            <person name="Golyshin P.N."/>
            <person name="Rojo D."/>
            <person name="Ciordia S."/>
            <person name="Mena Md.C."/>
            <person name="Ferrer M."/>
            <person name="Messina E."/>
            <person name="Smedile F."/>
            <person name="La Spada G."/>
            <person name="La Cono V."/>
            <person name="Yakimov M.M."/>
        </authorList>
    </citation>
    <scope>NUCLEOTIDE SEQUENCE [LARGE SCALE GENOMIC DNA]</scope>
    <source>
        <strain evidence="4">AArc1</strain>
    </source>
</reference>
<dbReference type="NCBIfam" id="NF047352">
    <property type="entry name" value="P_loop_sacsin"/>
    <property type="match status" value="1"/>
</dbReference>
<dbReference type="EMBL" id="CP024047">
    <property type="protein sequence ID" value="AXR79655.1"/>
    <property type="molecule type" value="Genomic_DNA"/>
</dbReference>
<proteinExistence type="predicted"/>
<dbReference type="Pfam" id="PF13020">
    <property type="entry name" value="NOV_C"/>
    <property type="match status" value="1"/>
</dbReference>
<feature type="region of interest" description="Disordered" evidence="1">
    <location>
        <begin position="1151"/>
        <end position="1251"/>
    </location>
</feature>
<evidence type="ECO:0000256" key="1">
    <source>
        <dbReference type="SAM" id="MobiDB-lite"/>
    </source>
</evidence>
<accession>A0A346PJG0</accession>
<feature type="domain" description="Protein NO VEIN C-terminal" evidence="2">
    <location>
        <begin position="1284"/>
        <end position="1349"/>
    </location>
</feature>
<name>A0A346PJG0_9EURY</name>
<organism evidence="3 4">
    <name type="scientific">Natrarchaeobaculum sulfurireducens</name>
    <dbReference type="NCBI Taxonomy" id="2044521"/>
    <lineage>
        <taxon>Archaea</taxon>
        <taxon>Methanobacteriati</taxon>
        <taxon>Methanobacteriota</taxon>
        <taxon>Stenosarchaea group</taxon>
        <taxon>Halobacteria</taxon>
        <taxon>Halobacteriales</taxon>
        <taxon>Natrialbaceae</taxon>
        <taxon>Natrarchaeobaculum</taxon>
    </lineage>
</organism>
<dbReference type="InterPro" id="IPR024975">
    <property type="entry name" value="NOV_C"/>
</dbReference>
<dbReference type="SUPFAM" id="SSF55874">
    <property type="entry name" value="ATPase domain of HSP90 chaperone/DNA topoisomerase II/histidine kinase"/>
    <property type="match status" value="1"/>
</dbReference>
<dbReference type="KEGG" id="nan:AArc1_3357"/>
<dbReference type="InterPro" id="IPR036890">
    <property type="entry name" value="HATPase_C_sf"/>
</dbReference>